<feature type="domain" description="MOSC" evidence="1">
    <location>
        <begin position="25"/>
        <end position="166"/>
    </location>
</feature>
<dbReference type="PANTHER" id="PTHR30212">
    <property type="entry name" value="PROTEIN YIIM"/>
    <property type="match status" value="1"/>
</dbReference>
<dbReference type="InterPro" id="IPR011037">
    <property type="entry name" value="Pyrv_Knase-like_insert_dom_sf"/>
</dbReference>
<dbReference type="EMBL" id="CACVAP010000068">
    <property type="protein sequence ID" value="CAA6812969.1"/>
    <property type="molecule type" value="Genomic_DNA"/>
</dbReference>
<proteinExistence type="predicted"/>
<dbReference type="InterPro" id="IPR005302">
    <property type="entry name" value="MoCF_Sase_C"/>
</dbReference>
<dbReference type="SUPFAM" id="SSF50800">
    <property type="entry name" value="PK beta-barrel domain-like"/>
    <property type="match status" value="1"/>
</dbReference>
<dbReference type="GO" id="GO:0030151">
    <property type="term" value="F:molybdenum ion binding"/>
    <property type="evidence" value="ECO:0007669"/>
    <property type="project" value="InterPro"/>
</dbReference>
<protein>
    <submittedName>
        <fullName evidence="2">MOSC domain-containing protein</fullName>
    </submittedName>
</protein>
<dbReference type="PANTHER" id="PTHR30212:SF4">
    <property type="entry name" value="MOSC DOMAIN-CONTAINING PROTEIN"/>
    <property type="match status" value="1"/>
</dbReference>
<name>A0A6S6SRB1_9BACT</name>
<dbReference type="Gene3D" id="2.40.33.20">
    <property type="entry name" value="PK beta-barrel domain-like"/>
    <property type="match status" value="1"/>
</dbReference>
<accession>A0A6S6SRB1</accession>
<dbReference type="AlphaFoldDB" id="A0A6S6SRB1"/>
<dbReference type="PROSITE" id="PS51340">
    <property type="entry name" value="MOSC"/>
    <property type="match status" value="1"/>
</dbReference>
<gene>
    <name evidence="2" type="ORF">HELGO_WM5632</name>
</gene>
<sequence length="229" mass="26196">MQIEVKNIYCGKEQTINDGKREAYHSSYQKTPQNLTTYEVDENGFLLDHQSDKESHGGVDKAICVFSLDDYSYLENKFDISLPACAFGENLNILGADDSDICLGDQFAYGELIVEVSQPRQPCWKISSIIGIKKLTAMIVKENKTGFYLRVLQGGNVSPNDKLELLSRDYPKFSIEFINQISFNAKSNQENIKEVLGCDKLSEGYRVSLQHRYKEKEVGLQEWQYDEYQ</sequence>
<reference evidence="2" key="1">
    <citation type="submission" date="2020-01" db="EMBL/GenBank/DDBJ databases">
        <authorList>
            <person name="Meier V. D."/>
            <person name="Meier V D."/>
        </authorList>
    </citation>
    <scope>NUCLEOTIDE SEQUENCE</scope>
    <source>
        <strain evidence="2">HLG_WM_MAG_06</strain>
    </source>
</reference>
<organism evidence="2">
    <name type="scientific">uncultured Sulfurovum sp</name>
    <dbReference type="NCBI Taxonomy" id="269237"/>
    <lineage>
        <taxon>Bacteria</taxon>
        <taxon>Pseudomonadati</taxon>
        <taxon>Campylobacterota</taxon>
        <taxon>Epsilonproteobacteria</taxon>
        <taxon>Campylobacterales</taxon>
        <taxon>Sulfurovaceae</taxon>
        <taxon>Sulfurovum</taxon>
        <taxon>environmental samples</taxon>
    </lineage>
</organism>
<dbReference type="InterPro" id="IPR052353">
    <property type="entry name" value="Benzoxazolinone_Detox_Enz"/>
</dbReference>
<evidence type="ECO:0000313" key="2">
    <source>
        <dbReference type="EMBL" id="CAA6812969.1"/>
    </source>
</evidence>
<dbReference type="GO" id="GO:0003824">
    <property type="term" value="F:catalytic activity"/>
    <property type="evidence" value="ECO:0007669"/>
    <property type="project" value="InterPro"/>
</dbReference>
<dbReference type="GO" id="GO:0030170">
    <property type="term" value="F:pyridoxal phosphate binding"/>
    <property type="evidence" value="ECO:0007669"/>
    <property type="project" value="InterPro"/>
</dbReference>
<evidence type="ECO:0000259" key="1">
    <source>
        <dbReference type="PROSITE" id="PS51340"/>
    </source>
</evidence>
<dbReference type="Pfam" id="PF03473">
    <property type="entry name" value="MOSC"/>
    <property type="match status" value="1"/>
</dbReference>